<feature type="region of interest" description="Disordered" evidence="1">
    <location>
        <begin position="208"/>
        <end position="234"/>
    </location>
</feature>
<reference evidence="3" key="1">
    <citation type="journal article" date="2021" name="PeerJ">
        <title>Extensive microbial diversity within the chicken gut microbiome revealed by metagenomics and culture.</title>
        <authorList>
            <person name="Gilroy R."/>
            <person name="Ravi A."/>
            <person name="Getino M."/>
            <person name="Pursley I."/>
            <person name="Horton D.L."/>
            <person name="Alikhan N.F."/>
            <person name="Baker D."/>
            <person name="Gharbi K."/>
            <person name="Hall N."/>
            <person name="Watson M."/>
            <person name="Adriaenssens E.M."/>
            <person name="Foster-Nyarko E."/>
            <person name="Jarju S."/>
            <person name="Secka A."/>
            <person name="Antonio M."/>
            <person name="Oren A."/>
            <person name="Chaudhuri R.R."/>
            <person name="La Ragione R."/>
            <person name="Hildebrand F."/>
            <person name="Pallen M.J."/>
        </authorList>
    </citation>
    <scope>NUCLEOTIDE SEQUENCE</scope>
    <source>
        <strain evidence="3">ChiSxjej6B18-287</strain>
    </source>
</reference>
<feature type="transmembrane region" description="Helical" evidence="2">
    <location>
        <begin position="71"/>
        <end position="91"/>
    </location>
</feature>
<dbReference type="Pfam" id="PF04854">
    <property type="entry name" value="DUF624"/>
    <property type="match status" value="1"/>
</dbReference>
<organism evidence="3 4">
    <name type="scientific">Candidatus Blautia merdigallinarum</name>
    <dbReference type="NCBI Taxonomy" id="2838495"/>
    <lineage>
        <taxon>Bacteria</taxon>
        <taxon>Bacillati</taxon>
        <taxon>Bacillota</taxon>
        <taxon>Clostridia</taxon>
        <taxon>Lachnospirales</taxon>
        <taxon>Lachnospiraceae</taxon>
        <taxon>Blautia</taxon>
    </lineage>
</organism>
<sequence length="234" mass="26686">MSSFFNMDSPVMRFLSRLCDLIILNLLTIVCCIPVVTAGASITALFSVTLKMVKGEESYILRGFFKGFKENFKQSTIIWLIIAVLGLFLFVDYRAAAVLPGNMKDIFQVLIGAVVIVYLMVFTYIFPYVARFRNDIKNIFKNSLLIAVLNLPWTLVLIICPLALFFITFLTTTTLVYGSMLWILFGFALVAYLSSIIFRKVFVKYEPKEKEEEGLPDNYQLPDETAEKEESLLK</sequence>
<feature type="transmembrane region" description="Helical" evidence="2">
    <location>
        <begin position="106"/>
        <end position="130"/>
    </location>
</feature>
<accession>A0A9D2N6L8</accession>
<keyword evidence="2" id="KW-0472">Membrane</keyword>
<feature type="transmembrane region" description="Helical" evidence="2">
    <location>
        <begin position="22"/>
        <end position="50"/>
    </location>
</feature>
<feature type="transmembrane region" description="Helical" evidence="2">
    <location>
        <begin position="142"/>
        <end position="169"/>
    </location>
</feature>
<feature type="transmembrane region" description="Helical" evidence="2">
    <location>
        <begin position="175"/>
        <end position="198"/>
    </location>
</feature>
<dbReference type="EMBL" id="DWWV01000150">
    <property type="protein sequence ID" value="HJC11377.1"/>
    <property type="molecule type" value="Genomic_DNA"/>
</dbReference>
<dbReference type="AlphaFoldDB" id="A0A9D2N6L8"/>
<keyword evidence="2" id="KW-0812">Transmembrane</keyword>
<proteinExistence type="predicted"/>
<comment type="caution">
    <text evidence="3">The sequence shown here is derived from an EMBL/GenBank/DDBJ whole genome shotgun (WGS) entry which is preliminary data.</text>
</comment>
<name>A0A9D2N6L8_9FIRM</name>
<evidence type="ECO:0000313" key="3">
    <source>
        <dbReference type="EMBL" id="HJC11377.1"/>
    </source>
</evidence>
<gene>
    <name evidence="3" type="ORF">H9935_11335</name>
</gene>
<dbReference type="Proteomes" id="UP000823893">
    <property type="component" value="Unassembled WGS sequence"/>
</dbReference>
<dbReference type="InterPro" id="IPR006938">
    <property type="entry name" value="DUF624"/>
</dbReference>
<evidence type="ECO:0000256" key="2">
    <source>
        <dbReference type="SAM" id="Phobius"/>
    </source>
</evidence>
<keyword evidence="2" id="KW-1133">Transmembrane helix</keyword>
<evidence type="ECO:0000313" key="4">
    <source>
        <dbReference type="Proteomes" id="UP000823893"/>
    </source>
</evidence>
<evidence type="ECO:0000256" key="1">
    <source>
        <dbReference type="SAM" id="MobiDB-lite"/>
    </source>
</evidence>
<protein>
    <submittedName>
        <fullName evidence="3">YesL family protein</fullName>
    </submittedName>
</protein>
<reference evidence="3" key="2">
    <citation type="submission" date="2021-04" db="EMBL/GenBank/DDBJ databases">
        <authorList>
            <person name="Gilroy R."/>
        </authorList>
    </citation>
    <scope>NUCLEOTIDE SEQUENCE</scope>
    <source>
        <strain evidence="3">ChiSxjej6B18-287</strain>
    </source>
</reference>